<organism evidence="3 4">
    <name type="scientific">Parasphingorhabdus halotolerans</name>
    <dbReference type="NCBI Taxonomy" id="2725558"/>
    <lineage>
        <taxon>Bacteria</taxon>
        <taxon>Pseudomonadati</taxon>
        <taxon>Pseudomonadota</taxon>
        <taxon>Alphaproteobacteria</taxon>
        <taxon>Sphingomonadales</taxon>
        <taxon>Sphingomonadaceae</taxon>
        <taxon>Parasphingorhabdus</taxon>
    </lineage>
</organism>
<dbReference type="GO" id="GO:0061522">
    <property type="term" value="F:1,4-dihydroxy-2-naphthoyl-CoA thioesterase activity"/>
    <property type="evidence" value="ECO:0007669"/>
    <property type="project" value="TreeGrafter"/>
</dbReference>
<evidence type="ECO:0000259" key="2">
    <source>
        <dbReference type="Pfam" id="PF03061"/>
    </source>
</evidence>
<sequence length="121" mass="12775">MPFSKLMGVKIIRAEKDGVIGELLVKEELCTTSGTIHGGAIMAFADSLGAIAGFLNLPSGSNGTTTTESKTNFLGASLEGSLITGETKPIHVGRRLSVWQTRITRPDGKLIALTTQTQMTL</sequence>
<keyword evidence="1" id="KW-0378">Hydrolase</keyword>
<dbReference type="InterPro" id="IPR003736">
    <property type="entry name" value="PAAI_dom"/>
</dbReference>
<gene>
    <name evidence="3" type="ORF">HF685_12015</name>
</gene>
<dbReference type="CDD" id="cd03443">
    <property type="entry name" value="PaaI_thioesterase"/>
    <property type="match status" value="1"/>
</dbReference>
<reference evidence="3 4" key="1">
    <citation type="submission" date="2020-04" db="EMBL/GenBank/DDBJ databases">
        <title>Genome sequence for Sphingorhabdus sp. strain M1.</title>
        <authorList>
            <person name="Park S.-J."/>
        </authorList>
    </citation>
    <scope>NUCLEOTIDE SEQUENCE [LARGE SCALE GENOMIC DNA]</scope>
    <source>
        <strain evidence="3 4">JK6</strain>
    </source>
</reference>
<accession>A0A6H2DS91</accession>
<dbReference type="PANTHER" id="PTHR43240:SF8">
    <property type="entry name" value="PHENYLACETIC ACID DEGRADATION-RELATED PROTEIN"/>
    <property type="match status" value="1"/>
</dbReference>
<dbReference type="PANTHER" id="PTHR43240">
    <property type="entry name" value="1,4-DIHYDROXY-2-NAPHTHOYL-COA THIOESTERASE 1"/>
    <property type="match status" value="1"/>
</dbReference>
<dbReference type="GO" id="GO:0005829">
    <property type="term" value="C:cytosol"/>
    <property type="evidence" value="ECO:0007669"/>
    <property type="project" value="TreeGrafter"/>
</dbReference>
<evidence type="ECO:0000313" key="4">
    <source>
        <dbReference type="Proteomes" id="UP000501600"/>
    </source>
</evidence>
<dbReference type="AlphaFoldDB" id="A0A6H2DS91"/>
<dbReference type="Proteomes" id="UP000501600">
    <property type="component" value="Chromosome"/>
</dbReference>
<name>A0A6H2DS91_9SPHN</name>
<proteinExistence type="predicted"/>
<dbReference type="NCBIfam" id="TIGR00369">
    <property type="entry name" value="unchar_dom_1"/>
    <property type="match status" value="1"/>
</dbReference>
<dbReference type="KEGG" id="phao:HF685_12015"/>
<dbReference type="InterPro" id="IPR029069">
    <property type="entry name" value="HotDog_dom_sf"/>
</dbReference>
<keyword evidence="4" id="KW-1185">Reference proteome</keyword>
<evidence type="ECO:0000256" key="1">
    <source>
        <dbReference type="ARBA" id="ARBA00022801"/>
    </source>
</evidence>
<feature type="domain" description="Thioesterase" evidence="2">
    <location>
        <begin position="34"/>
        <end position="111"/>
    </location>
</feature>
<dbReference type="Pfam" id="PF03061">
    <property type="entry name" value="4HBT"/>
    <property type="match status" value="1"/>
</dbReference>
<dbReference type="SUPFAM" id="SSF54637">
    <property type="entry name" value="Thioesterase/thiol ester dehydrase-isomerase"/>
    <property type="match status" value="1"/>
</dbReference>
<dbReference type="Gene3D" id="3.10.129.10">
    <property type="entry name" value="Hotdog Thioesterase"/>
    <property type="match status" value="1"/>
</dbReference>
<protein>
    <submittedName>
        <fullName evidence="3">PaaI family thioesterase</fullName>
    </submittedName>
</protein>
<evidence type="ECO:0000313" key="3">
    <source>
        <dbReference type="EMBL" id="QJB70825.1"/>
    </source>
</evidence>
<dbReference type="InterPro" id="IPR006683">
    <property type="entry name" value="Thioestr_dom"/>
</dbReference>
<dbReference type="EMBL" id="CP051217">
    <property type="protein sequence ID" value="QJB70825.1"/>
    <property type="molecule type" value="Genomic_DNA"/>
</dbReference>